<dbReference type="AlphaFoldDB" id="A0AAF0Q9D9"/>
<dbReference type="Proteomes" id="UP001234989">
    <property type="component" value="Chromosome 3"/>
</dbReference>
<feature type="non-terminal residue" evidence="1">
    <location>
        <position position="1"/>
    </location>
</feature>
<organism evidence="1 2">
    <name type="scientific">Solanum verrucosum</name>
    <dbReference type="NCBI Taxonomy" id="315347"/>
    <lineage>
        <taxon>Eukaryota</taxon>
        <taxon>Viridiplantae</taxon>
        <taxon>Streptophyta</taxon>
        <taxon>Embryophyta</taxon>
        <taxon>Tracheophyta</taxon>
        <taxon>Spermatophyta</taxon>
        <taxon>Magnoliopsida</taxon>
        <taxon>eudicotyledons</taxon>
        <taxon>Gunneridae</taxon>
        <taxon>Pentapetalae</taxon>
        <taxon>asterids</taxon>
        <taxon>lamiids</taxon>
        <taxon>Solanales</taxon>
        <taxon>Solanaceae</taxon>
        <taxon>Solanoideae</taxon>
        <taxon>Solaneae</taxon>
        <taxon>Solanum</taxon>
    </lineage>
</organism>
<sequence length="122" mass="13780">FGDLSSNLEARFLRSKGVKIWSVLIASRTKPLFLNAGKNVEREAPHEALQVLIDPLAELVTNLEFRAALEVFRQANRDVVVPVNPNVGTLTTKARDFTRMIPSEFHGSKVEEEPQEFIDEVY</sequence>
<evidence type="ECO:0000313" key="2">
    <source>
        <dbReference type="Proteomes" id="UP001234989"/>
    </source>
</evidence>
<dbReference type="EMBL" id="CP133614">
    <property type="protein sequence ID" value="WMV18812.1"/>
    <property type="molecule type" value="Genomic_DNA"/>
</dbReference>
<protein>
    <submittedName>
        <fullName evidence="1">Uncharacterized protein</fullName>
    </submittedName>
</protein>
<evidence type="ECO:0000313" key="1">
    <source>
        <dbReference type="EMBL" id="WMV18812.1"/>
    </source>
</evidence>
<proteinExistence type="predicted"/>
<accession>A0AAF0Q9D9</accession>
<keyword evidence="2" id="KW-1185">Reference proteome</keyword>
<reference evidence="1" key="1">
    <citation type="submission" date="2023-08" db="EMBL/GenBank/DDBJ databases">
        <title>A de novo genome assembly of Solanum verrucosum Schlechtendal, a Mexican diploid species geographically isolated from the other diploid A-genome species in potato relatives.</title>
        <authorList>
            <person name="Hosaka K."/>
        </authorList>
    </citation>
    <scope>NUCLEOTIDE SEQUENCE</scope>
    <source>
        <tissue evidence="1">Young leaves</tissue>
    </source>
</reference>
<name>A0AAF0Q9D9_SOLVR</name>
<gene>
    <name evidence="1" type="ORF">MTR67_012197</name>
</gene>